<evidence type="ECO:0000256" key="1">
    <source>
        <dbReference type="SAM" id="SignalP"/>
    </source>
</evidence>
<feature type="signal peptide" evidence="1">
    <location>
        <begin position="1"/>
        <end position="20"/>
    </location>
</feature>
<gene>
    <name evidence="2" type="ORF">N7458_004982</name>
</gene>
<feature type="chain" id="PRO_5042000802" evidence="1">
    <location>
        <begin position="21"/>
        <end position="282"/>
    </location>
</feature>
<dbReference type="GeneID" id="81598607"/>
<keyword evidence="3" id="KW-1185">Reference proteome</keyword>
<sequence>MRTILFYLVAFFALRISAFGLSGAYERMWYWSAYQMEQQYVDAANRKIATSCKSCSFAQFVTWIAKAADEDTVKSKFAAYKAQNGKDYVPASVDEGAKWLDDNGITKAMRLPRVIHDVYDVPNVFRKVSQAIGAIYKSKQPDPSHPPFSDAFLARKRVDVIRTAESHLTISLALRTQYDEANVAGNKPVYQGLVRDDNSKILPNGKVVPDCDLKSAIDAIQQEKKVTVSINDYYKAYRAGTLKASGSDATSDATSKDDNHAANIQEVQRAKYRMLGGVCRGE</sequence>
<accession>A0AAD6C808</accession>
<dbReference type="EMBL" id="JAPVEA010000005">
    <property type="protein sequence ID" value="KAJ5454026.1"/>
    <property type="molecule type" value="Genomic_DNA"/>
</dbReference>
<reference evidence="2" key="1">
    <citation type="submission" date="2022-12" db="EMBL/GenBank/DDBJ databases">
        <authorList>
            <person name="Petersen C."/>
        </authorList>
    </citation>
    <scope>NUCLEOTIDE SEQUENCE</scope>
    <source>
        <strain evidence="2">IBT 16125</strain>
    </source>
</reference>
<comment type="caution">
    <text evidence="2">The sequence shown here is derived from an EMBL/GenBank/DDBJ whole genome shotgun (WGS) entry which is preliminary data.</text>
</comment>
<dbReference type="RefSeq" id="XP_056766982.1">
    <property type="nucleotide sequence ID" value="XM_056908364.1"/>
</dbReference>
<dbReference type="Proteomes" id="UP001213681">
    <property type="component" value="Unassembled WGS sequence"/>
</dbReference>
<evidence type="ECO:0000313" key="3">
    <source>
        <dbReference type="Proteomes" id="UP001213681"/>
    </source>
</evidence>
<evidence type="ECO:0000313" key="2">
    <source>
        <dbReference type="EMBL" id="KAJ5454026.1"/>
    </source>
</evidence>
<name>A0AAD6C808_9EURO</name>
<dbReference type="AlphaFoldDB" id="A0AAD6C808"/>
<protein>
    <submittedName>
        <fullName evidence="2">Uncharacterized protein</fullName>
    </submittedName>
</protein>
<reference evidence="2" key="2">
    <citation type="journal article" date="2023" name="IMA Fungus">
        <title>Comparative genomic study of the Penicillium genus elucidates a diverse pangenome and 15 lateral gene transfer events.</title>
        <authorList>
            <person name="Petersen C."/>
            <person name="Sorensen T."/>
            <person name="Nielsen M.R."/>
            <person name="Sondergaard T.E."/>
            <person name="Sorensen J.L."/>
            <person name="Fitzpatrick D.A."/>
            <person name="Frisvad J.C."/>
            <person name="Nielsen K.L."/>
        </authorList>
    </citation>
    <scope>NUCLEOTIDE SEQUENCE</scope>
    <source>
        <strain evidence="2">IBT 16125</strain>
    </source>
</reference>
<organism evidence="2 3">
    <name type="scientific">Penicillium daleae</name>
    <dbReference type="NCBI Taxonomy" id="63821"/>
    <lineage>
        <taxon>Eukaryota</taxon>
        <taxon>Fungi</taxon>
        <taxon>Dikarya</taxon>
        <taxon>Ascomycota</taxon>
        <taxon>Pezizomycotina</taxon>
        <taxon>Eurotiomycetes</taxon>
        <taxon>Eurotiomycetidae</taxon>
        <taxon>Eurotiales</taxon>
        <taxon>Aspergillaceae</taxon>
        <taxon>Penicillium</taxon>
    </lineage>
</organism>
<keyword evidence="1" id="KW-0732">Signal</keyword>
<proteinExistence type="predicted"/>